<dbReference type="EMBL" id="DSVL01000193">
    <property type="protein sequence ID" value="HFH29079.1"/>
    <property type="molecule type" value="Genomic_DNA"/>
</dbReference>
<gene>
    <name evidence="9" type="ORF">ENS59_06145</name>
</gene>
<feature type="transmembrane region" description="Helical" evidence="7">
    <location>
        <begin position="99"/>
        <end position="120"/>
    </location>
</feature>
<evidence type="ECO:0000256" key="3">
    <source>
        <dbReference type="ARBA" id="ARBA00022692"/>
    </source>
</evidence>
<feature type="transmembrane region" description="Helical" evidence="7">
    <location>
        <begin position="212"/>
        <end position="231"/>
    </location>
</feature>
<feature type="domain" description="Cytochrome C biogenesis protein transmembrane" evidence="8">
    <location>
        <begin position="9"/>
        <end position="230"/>
    </location>
</feature>
<reference evidence="9" key="1">
    <citation type="journal article" date="2020" name="mSystems">
        <title>Genome- and Community-Level Interaction Insights into Carbon Utilization and Element Cycling Functions of Hydrothermarchaeota in Hydrothermal Sediment.</title>
        <authorList>
            <person name="Zhou Z."/>
            <person name="Liu Y."/>
            <person name="Xu W."/>
            <person name="Pan J."/>
            <person name="Luo Z.H."/>
            <person name="Li M."/>
        </authorList>
    </citation>
    <scope>NUCLEOTIDE SEQUENCE [LARGE SCALE GENOMIC DNA]</scope>
    <source>
        <strain evidence="9">SpSt-503</strain>
    </source>
</reference>
<dbReference type="GO" id="GO:0016020">
    <property type="term" value="C:membrane"/>
    <property type="evidence" value="ECO:0007669"/>
    <property type="project" value="UniProtKB-SubCell"/>
</dbReference>
<feature type="transmembrane region" description="Helical" evidence="7">
    <location>
        <begin position="290"/>
        <end position="318"/>
    </location>
</feature>
<keyword evidence="6 7" id="KW-0472">Membrane</keyword>
<dbReference type="GO" id="GO:0017004">
    <property type="term" value="P:cytochrome complex assembly"/>
    <property type="evidence" value="ECO:0007669"/>
    <property type="project" value="UniProtKB-KW"/>
</dbReference>
<protein>
    <submittedName>
        <fullName evidence="9">Cytochrome c biogenesis protein CcdA</fullName>
    </submittedName>
</protein>
<dbReference type="PANTHER" id="PTHR31272">
    <property type="entry name" value="CYTOCHROME C-TYPE BIOGENESIS PROTEIN HI_1454-RELATED"/>
    <property type="match status" value="1"/>
</dbReference>
<feature type="transmembrane region" description="Helical" evidence="7">
    <location>
        <begin position="64"/>
        <end position="87"/>
    </location>
</feature>
<evidence type="ECO:0000256" key="2">
    <source>
        <dbReference type="ARBA" id="ARBA00006143"/>
    </source>
</evidence>
<dbReference type="InterPro" id="IPR003834">
    <property type="entry name" value="Cyt_c_assmbl_TM_dom"/>
</dbReference>
<proteinExistence type="inferred from homology"/>
<comment type="subcellular location">
    <subcellularLocation>
        <location evidence="1">Membrane</location>
        <topology evidence="1">Multi-pass membrane protein</topology>
    </subcellularLocation>
</comment>
<dbReference type="Pfam" id="PF02683">
    <property type="entry name" value="DsbD_TM"/>
    <property type="match status" value="1"/>
</dbReference>
<evidence type="ECO:0000256" key="1">
    <source>
        <dbReference type="ARBA" id="ARBA00004141"/>
    </source>
</evidence>
<dbReference type="PANTHER" id="PTHR31272:SF4">
    <property type="entry name" value="CYTOCHROME C-TYPE BIOGENESIS PROTEIN HI_1454-RELATED"/>
    <property type="match status" value="1"/>
</dbReference>
<keyword evidence="5 7" id="KW-1133">Transmembrane helix</keyword>
<evidence type="ECO:0000256" key="4">
    <source>
        <dbReference type="ARBA" id="ARBA00022748"/>
    </source>
</evidence>
<dbReference type="InterPro" id="IPR051790">
    <property type="entry name" value="Cytochrome_c-biogenesis_DsbD"/>
</dbReference>
<evidence type="ECO:0000256" key="6">
    <source>
        <dbReference type="ARBA" id="ARBA00023136"/>
    </source>
</evidence>
<feature type="transmembrane region" description="Helical" evidence="7">
    <location>
        <begin position="12"/>
        <end position="33"/>
    </location>
</feature>
<evidence type="ECO:0000256" key="5">
    <source>
        <dbReference type="ARBA" id="ARBA00022989"/>
    </source>
</evidence>
<comment type="similarity">
    <text evidence="2">Belongs to the DsbD family.</text>
</comment>
<feature type="transmembrane region" description="Helical" evidence="7">
    <location>
        <begin position="258"/>
        <end position="278"/>
    </location>
</feature>
<evidence type="ECO:0000259" key="8">
    <source>
        <dbReference type="Pfam" id="PF02683"/>
    </source>
</evidence>
<keyword evidence="4" id="KW-0201">Cytochrome c-type biogenesis</keyword>
<name>A0A7C3HWW2_9SPIR</name>
<feature type="transmembrane region" description="Helical" evidence="7">
    <location>
        <begin position="141"/>
        <end position="167"/>
    </location>
</feature>
<comment type="caution">
    <text evidence="9">The sequence shown here is derived from an EMBL/GenBank/DDBJ whole genome shotgun (WGS) entry which is preliminary data.</text>
</comment>
<dbReference type="AlphaFoldDB" id="A0A7C3HWW2"/>
<accession>A0A7C3HWW2</accession>
<keyword evidence="3 7" id="KW-0812">Transmembrane</keyword>
<sequence>MSVFFEFLTAAVAGLLSFLSPCVFPLIPSYLAMLTGTSVKTLKESTGEGGLQVDESLRLVRRRALLRSIAFSLGFTTVFVLLGLIFSQASAMIGGSGRTWALIAGLVIIILGLDTIFDFISFLRMEKRIQLQKRPQGYVSAFLFGSAFGAGWSPCVGPMLASILFMAGSGSLVKAGLLLATYSLGLAVPFIAASLFLGSLQGLMQKLKEHLGTVKLISGLILISIGLYMMLGDLRQLSALFTRWGYTLQSSAEAQPQLFQMGTAVLYALLAGIILFAGKRSWKGAKNSRFLLKAVLAALFALLAVLELTGTISTIRLISSWLLFQGL</sequence>
<evidence type="ECO:0000256" key="7">
    <source>
        <dbReference type="SAM" id="Phobius"/>
    </source>
</evidence>
<feature type="transmembrane region" description="Helical" evidence="7">
    <location>
        <begin position="179"/>
        <end position="200"/>
    </location>
</feature>
<evidence type="ECO:0000313" key="9">
    <source>
        <dbReference type="EMBL" id="HFH29079.1"/>
    </source>
</evidence>
<organism evidence="9">
    <name type="scientific">Gracilinema caldarium</name>
    <dbReference type="NCBI Taxonomy" id="215591"/>
    <lineage>
        <taxon>Bacteria</taxon>
        <taxon>Pseudomonadati</taxon>
        <taxon>Spirochaetota</taxon>
        <taxon>Spirochaetia</taxon>
        <taxon>Spirochaetales</taxon>
        <taxon>Breznakiellaceae</taxon>
        <taxon>Gracilinema</taxon>
    </lineage>
</organism>